<protein>
    <submittedName>
        <fullName evidence="4">Cell wall integrity and stress response protein 1</fullName>
    </submittedName>
    <submittedName>
        <fullName evidence="5">LytR family transcriptional regulator</fullName>
    </submittedName>
</protein>
<accession>A0A2R4G2D5</accession>
<organism evidence="4 6">
    <name type="scientific">Bifidobacterium adolescentis</name>
    <dbReference type="NCBI Taxonomy" id="1680"/>
    <lineage>
        <taxon>Bacteria</taxon>
        <taxon>Bacillati</taxon>
        <taxon>Actinomycetota</taxon>
        <taxon>Actinomycetes</taxon>
        <taxon>Bifidobacteriales</taxon>
        <taxon>Bifidobacteriaceae</taxon>
        <taxon>Bifidobacterium</taxon>
    </lineage>
</organism>
<reference evidence="5 7" key="2">
    <citation type="journal article" date="2019" name="Nat. Med.">
        <title>A library of human gut bacterial isolates paired with longitudinal multiomics data enables mechanistic microbiome research.</title>
        <authorList>
            <person name="Poyet M."/>
            <person name="Groussin M."/>
            <person name="Gibbons S.M."/>
            <person name="Avila-Pacheco J."/>
            <person name="Jiang X."/>
            <person name="Kearney S.M."/>
            <person name="Perrotta A.R."/>
            <person name="Berdy B."/>
            <person name="Zhao S."/>
            <person name="Lieberman T.D."/>
            <person name="Swanson P.K."/>
            <person name="Smith M."/>
            <person name="Roesemann S."/>
            <person name="Alexander J.E."/>
            <person name="Rich S.A."/>
            <person name="Livny J."/>
            <person name="Vlamakis H."/>
            <person name="Clish C."/>
            <person name="Bullock K."/>
            <person name="Deik A."/>
            <person name="Scott J."/>
            <person name="Pierce K.A."/>
            <person name="Xavier R.J."/>
            <person name="Alm E.J."/>
        </authorList>
    </citation>
    <scope>NUCLEOTIDE SEQUENCE [LARGE SCALE GENOMIC DNA]</scope>
    <source>
        <strain evidence="5 7">BIOML-A26</strain>
    </source>
</reference>
<dbReference type="Pfam" id="PF13399">
    <property type="entry name" value="LytR_C"/>
    <property type="match status" value="1"/>
</dbReference>
<evidence type="ECO:0000313" key="5">
    <source>
        <dbReference type="EMBL" id="KAB6032181.1"/>
    </source>
</evidence>
<feature type="transmembrane region" description="Helical" evidence="2">
    <location>
        <begin position="43"/>
        <end position="64"/>
    </location>
</feature>
<dbReference type="Proteomes" id="UP000470926">
    <property type="component" value="Unassembled WGS sequence"/>
</dbReference>
<dbReference type="EMBL" id="WDFR01000001">
    <property type="protein sequence ID" value="KAB6032181.1"/>
    <property type="molecule type" value="Genomic_DNA"/>
</dbReference>
<gene>
    <name evidence="4" type="ORF">C8077_03070</name>
    <name evidence="5" type="ORF">GA542_03155</name>
</gene>
<keyword evidence="2" id="KW-0472">Membrane</keyword>
<proteinExistence type="predicted"/>
<keyword evidence="2" id="KW-0812">Transmembrane</keyword>
<evidence type="ECO:0000256" key="1">
    <source>
        <dbReference type="SAM" id="MobiDB-lite"/>
    </source>
</evidence>
<dbReference type="AlphaFoldDB" id="A0A2R4G2D5"/>
<keyword evidence="2" id="KW-1133">Transmembrane helix</keyword>
<dbReference type="Proteomes" id="UP000241454">
    <property type="component" value="Chromosome"/>
</dbReference>
<evidence type="ECO:0000256" key="2">
    <source>
        <dbReference type="SAM" id="Phobius"/>
    </source>
</evidence>
<reference evidence="4 6" key="1">
    <citation type="submission" date="2018-03" db="EMBL/GenBank/DDBJ databases">
        <authorList>
            <person name="Keele B.F."/>
        </authorList>
    </citation>
    <scope>NUCLEOTIDE SEQUENCE [LARGE SCALE GENOMIC DNA]</scope>
    <source>
        <strain evidence="4 6">1-11</strain>
    </source>
</reference>
<evidence type="ECO:0000313" key="4">
    <source>
        <dbReference type="EMBL" id="AVT44998.1"/>
    </source>
</evidence>
<dbReference type="EMBL" id="CP028341">
    <property type="protein sequence ID" value="AVT44998.1"/>
    <property type="molecule type" value="Genomic_DNA"/>
</dbReference>
<dbReference type="InterPro" id="IPR027381">
    <property type="entry name" value="LytR/CpsA/Psr_C"/>
</dbReference>
<feature type="compositionally biased region" description="Low complexity" evidence="1">
    <location>
        <begin position="127"/>
        <end position="145"/>
    </location>
</feature>
<evidence type="ECO:0000313" key="7">
    <source>
        <dbReference type="Proteomes" id="UP000470926"/>
    </source>
</evidence>
<sequence>MRLQKMAKHDKETYESYAKDMFDNPPAGPMGVHRGARSMASRALPYVIVVIVALLAGLLFWGVYSGEISNLRMPWSAKEDSSSSVSTADKADKKTDDTSKDAKTENKKSEDGKKTSTSDGQSKDASDANQNAEQNNDQNNGQDAASEQSVNLATEIRVVNATSITGYAKSKADALTQAGYTSVTPSNPTGNVPSQTVVWYQNEADKATAENVAQTLGISNVQQSSGLVTPIVVVLLN</sequence>
<feature type="region of interest" description="Disordered" evidence="1">
    <location>
        <begin position="75"/>
        <end position="148"/>
    </location>
</feature>
<dbReference type="Gene3D" id="3.30.70.2390">
    <property type="match status" value="1"/>
</dbReference>
<feature type="compositionally biased region" description="Basic and acidic residues" evidence="1">
    <location>
        <begin position="89"/>
        <end position="126"/>
    </location>
</feature>
<feature type="domain" description="LytR/CpsA/Psr regulator C-terminal" evidence="3">
    <location>
        <begin position="154"/>
        <end position="235"/>
    </location>
</feature>
<name>A0A2R4G2D5_BIFAD</name>
<evidence type="ECO:0000259" key="3">
    <source>
        <dbReference type="Pfam" id="PF13399"/>
    </source>
</evidence>
<evidence type="ECO:0000313" key="6">
    <source>
        <dbReference type="Proteomes" id="UP000241454"/>
    </source>
</evidence>